<comment type="pathway">
    <text evidence="12">Steroid metabolism; cholesterol degradation.</text>
</comment>
<dbReference type="SUPFAM" id="SSF51905">
    <property type="entry name" value="FAD/NAD(P)-binding domain"/>
    <property type="match status" value="1"/>
</dbReference>
<evidence type="ECO:0000256" key="3">
    <source>
        <dbReference type="ARBA" id="ARBA00022548"/>
    </source>
</evidence>
<evidence type="ECO:0000256" key="2">
    <source>
        <dbReference type="ARBA" id="ARBA00010790"/>
    </source>
</evidence>
<dbReference type="GO" id="GO:0008203">
    <property type="term" value="P:cholesterol metabolic process"/>
    <property type="evidence" value="ECO:0007669"/>
    <property type="project" value="UniProtKB-KW"/>
</dbReference>
<protein>
    <recommendedName>
        <fullName evidence="14">Cholesterol oxidase</fullName>
        <ecNumber evidence="13">1.1.3.6</ecNumber>
        <ecNumber evidence="11">5.3.3.1</ecNumber>
    </recommendedName>
    <alternativeName>
        <fullName evidence="15">Cholesterol isomerase</fullName>
    </alternativeName>
</protein>
<evidence type="ECO:0000259" key="16">
    <source>
        <dbReference type="Pfam" id="PF00732"/>
    </source>
</evidence>
<dbReference type="InterPro" id="IPR052542">
    <property type="entry name" value="Cholesterol_Oxidase"/>
</dbReference>
<sequence>MILTIVSAIFFLGQFDPNSDAGVYAAVLIHETEVAIMTEIAAALATSTSALRSEYDVLILGSGYGGAITAARLGVANAAAGGKLNIAVLERGAEHPTGTFPESETAAAAELRSPLNPLGLIEIERFKTIDVIHANGLGGTSLINFNVAIVPDREVFLSSWPREFRKLVEQQTDGVGGLAEYYARARHMLGAVPYAEHVPLRRVEAFRQIAKNAGAQMQVLDITVSTEDRVTKYGVQRRRCPNHGGDGTGDNTGSKNTLMTNYLPMAAHFGVRLFAGIEAQRIEPTTDGRWRVIARRTGAEKEADEVREIVVTARRVVVSAGTLGSNGILLRSRRAGLPLSTRLGKNFSGNGDNFGIAYNTDMQTDTQTWATTDGPPRSELACGPSITAVMRFGADQSDLRKRFTVQDLSLPRALIDSFRFGLMGLAATSYRDFRRAKLDRWRRDIMFNTDGAMNHSLGFLIMLHDNSDGELVLRKNGTVKIDWPGAPTERIYHDVDAIMKPAVEAIGGTYMKNPRWDKRILGKHLITAHPMGGGATADNVDAGVIDHAGRVFRPDGGTYDGLYVCDASVIPRAIGVNPFLTISMFAERTAELLRNELGLPGYDPGAEADDRV</sequence>
<keyword evidence="3" id="KW-0153">Cholesterol metabolism</keyword>
<feature type="domain" description="Glucose-methanol-choline oxidoreductase C-terminal" evidence="17">
    <location>
        <begin position="516"/>
        <end position="586"/>
    </location>
</feature>
<accession>A0A7Z7NC91</accession>
<evidence type="ECO:0000256" key="13">
    <source>
        <dbReference type="ARBA" id="ARBA00049723"/>
    </source>
</evidence>
<keyword evidence="7" id="KW-0443">Lipid metabolism</keyword>
<proteinExistence type="inferred from homology"/>
<evidence type="ECO:0000256" key="7">
    <source>
        <dbReference type="ARBA" id="ARBA00023098"/>
    </source>
</evidence>
<evidence type="ECO:0000256" key="4">
    <source>
        <dbReference type="ARBA" id="ARBA00022630"/>
    </source>
</evidence>
<dbReference type="Pfam" id="PF00732">
    <property type="entry name" value="GMC_oxred_N"/>
    <property type="match status" value="1"/>
</dbReference>
<keyword evidence="5" id="KW-0274">FAD</keyword>
<dbReference type="Proteomes" id="UP000554965">
    <property type="component" value="Unassembled WGS sequence"/>
</dbReference>
<feature type="domain" description="Glucose-methanol-choline oxidoreductase N-terminal" evidence="16">
    <location>
        <begin position="132"/>
        <end position="347"/>
    </location>
</feature>
<evidence type="ECO:0000256" key="14">
    <source>
        <dbReference type="ARBA" id="ARBA00049744"/>
    </source>
</evidence>
<keyword evidence="8" id="KW-1207">Sterol metabolism</keyword>
<keyword evidence="6 18" id="KW-0560">Oxidoreductase</keyword>
<evidence type="ECO:0000256" key="6">
    <source>
        <dbReference type="ARBA" id="ARBA00023002"/>
    </source>
</evidence>
<dbReference type="GO" id="GO:0016995">
    <property type="term" value="F:cholesterol oxidase activity"/>
    <property type="evidence" value="ECO:0007669"/>
    <property type="project" value="UniProtKB-EC"/>
</dbReference>
<comment type="similarity">
    <text evidence="2">Belongs to the GMC oxidoreductase family.</text>
</comment>
<dbReference type="EC" id="1.1.3.6" evidence="13"/>
<dbReference type="InterPro" id="IPR007867">
    <property type="entry name" value="GMC_OxRtase_C"/>
</dbReference>
<reference evidence="18 19" key="1">
    <citation type="submission" date="2017-10" db="EMBL/GenBank/DDBJ databases">
        <authorList>
            <consortium name="Urmite Genomes"/>
        </authorList>
    </citation>
    <scope>NUCLEOTIDE SEQUENCE [LARGE SCALE GENOMIC DNA]</scope>
    <source>
        <strain evidence="18 19">FB-527</strain>
    </source>
</reference>
<dbReference type="InterPro" id="IPR036188">
    <property type="entry name" value="FAD/NAD-bd_sf"/>
</dbReference>
<keyword evidence="10" id="KW-0413">Isomerase</keyword>
<comment type="caution">
    <text evidence="18">The sequence shown here is derived from an EMBL/GenBank/DDBJ whole genome shotgun (WGS) entry which is preliminary data.</text>
</comment>
<dbReference type="EC" id="5.3.3.1" evidence="11"/>
<dbReference type="EMBL" id="OCTY01000002">
    <property type="protein sequence ID" value="SOJ57656.1"/>
    <property type="molecule type" value="Genomic_DNA"/>
</dbReference>
<keyword evidence="4" id="KW-0285">Flavoprotein</keyword>
<dbReference type="AlphaFoldDB" id="A0A7Z7NC91"/>
<evidence type="ECO:0000256" key="12">
    <source>
        <dbReference type="ARBA" id="ARBA00049645"/>
    </source>
</evidence>
<dbReference type="Gene3D" id="3.50.50.60">
    <property type="entry name" value="FAD/NAD(P)-binding domain"/>
    <property type="match status" value="3"/>
</dbReference>
<dbReference type="InterPro" id="IPR000172">
    <property type="entry name" value="GMC_OxRdtase_N"/>
</dbReference>
<organism evidence="18 19">
    <name type="scientific">Mycobacterium simulans</name>
    <dbReference type="NCBI Taxonomy" id="627089"/>
    <lineage>
        <taxon>Bacteria</taxon>
        <taxon>Bacillati</taxon>
        <taxon>Actinomycetota</taxon>
        <taxon>Actinomycetes</taxon>
        <taxon>Mycobacteriales</taxon>
        <taxon>Mycobacteriaceae</taxon>
        <taxon>Mycobacterium</taxon>
    </lineage>
</organism>
<evidence type="ECO:0000256" key="15">
    <source>
        <dbReference type="ARBA" id="ARBA00049778"/>
    </source>
</evidence>
<dbReference type="PANTHER" id="PTHR47470">
    <property type="entry name" value="CHOLESTEROL OXIDASE"/>
    <property type="match status" value="1"/>
</dbReference>
<name>A0A7Z7NC91_9MYCO</name>
<keyword evidence="9" id="KW-0753">Steroid metabolism</keyword>
<evidence type="ECO:0000313" key="18">
    <source>
        <dbReference type="EMBL" id="SOJ57656.1"/>
    </source>
</evidence>
<evidence type="ECO:0000256" key="5">
    <source>
        <dbReference type="ARBA" id="ARBA00022827"/>
    </source>
</evidence>
<dbReference type="GO" id="GO:0004769">
    <property type="term" value="F:steroid Delta-isomerase activity"/>
    <property type="evidence" value="ECO:0007669"/>
    <property type="project" value="UniProtKB-EC"/>
</dbReference>
<gene>
    <name evidence="18" type="primary">choD_2</name>
    <name evidence="18" type="ORF">MSIMFB_05133</name>
</gene>
<keyword evidence="19" id="KW-1185">Reference proteome</keyword>
<evidence type="ECO:0000256" key="11">
    <source>
        <dbReference type="ARBA" id="ARBA00038856"/>
    </source>
</evidence>
<comment type="cofactor">
    <cofactor evidence="1">
        <name>FAD</name>
        <dbReference type="ChEBI" id="CHEBI:57692"/>
    </cofactor>
</comment>
<dbReference type="PANTHER" id="PTHR47470:SF1">
    <property type="entry name" value="FAD-DEPENDENT OXIDOREDUCTASE 2 FAD BINDING DOMAIN-CONTAINING PROTEIN"/>
    <property type="match status" value="1"/>
</dbReference>
<evidence type="ECO:0000256" key="9">
    <source>
        <dbReference type="ARBA" id="ARBA00023221"/>
    </source>
</evidence>
<evidence type="ECO:0000313" key="19">
    <source>
        <dbReference type="Proteomes" id="UP000554965"/>
    </source>
</evidence>
<dbReference type="Pfam" id="PF05199">
    <property type="entry name" value="GMC_oxred_C"/>
    <property type="match status" value="1"/>
</dbReference>
<evidence type="ECO:0000256" key="1">
    <source>
        <dbReference type="ARBA" id="ARBA00001974"/>
    </source>
</evidence>
<dbReference type="GO" id="GO:0050660">
    <property type="term" value="F:flavin adenine dinucleotide binding"/>
    <property type="evidence" value="ECO:0007669"/>
    <property type="project" value="InterPro"/>
</dbReference>
<evidence type="ECO:0000256" key="10">
    <source>
        <dbReference type="ARBA" id="ARBA00023235"/>
    </source>
</evidence>
<evidence type="ECO:0000259" key="17">
    <source>
        <dbReference type="Pfam" id="PF05199"/>
    </source>
</evidence>
<evidence type="ECO:0000256" key="8">
    <source>
        <dbReference type="ARBA" id="ARBA00023166"/>
    </source>
</evidence>